<reference evidence="1 2" key="1">
    <citation type="submission" date="2017-06" db="EMBL/GenBank/DDBJ databases">
        <title>Complete Genome Sequence of the Klebsiella phage YMC15/11/N137_KPN_BP.</title>
        <authorList>
            <person name="Jeon J."/>
            <person name="Yong D."/>
            <person name="Lee K."/>
        </authorList>
    </citation>
    <scope>NUCLEOTIDE SEQUENCE [LARGE SCALE GENOMIC DNA]</scope>
</reference>
<sequence length="114" mass="12418">MKKRLTVLICNDMRDPYDPIVVTVSGATPEEVRASAIIAHAEAEMADFDGDPMTAADLWAVSRAYIFAAIPGTVDFYYVGMPSDTVDNYDHVMGEILHVMGESLDTSPLCNMGD</sequence>
<keyword evidence="2" id="KW-1185">Reference proteome</keyword>
<dbReference type="Proteomes" id="UP000224019">
    <property type="component" value="Segment"/>
</dbReference>
<accession>A0A286MML2</accession>
<dbReference type="EMBL" id="MF415410">
    <property type="protein sequence ID" value="ASW27238.1"/>
    <property type="molecule type" value="Genomic_DNA"/>
</dbReference>
<organism evidence="1 2">
    <name type="scientific">Klebsiella phage KPN N137</name>
    <dbReference type="NCBI Taxonomy" id="2024238"/>
    <lineage>
        <taxon>Viruses</taxon>
        <taxon>Duplodnaviria</taxon>
        <taxon>Heunggongvirae</taxon>
        <taxon>Uroviricota</taxon>
        <taxon>Caudoviricetes</taxon>
        <taxon>Casjensviridae</taxon>
        <taxon>Yonseivirus</taxon>
        <taxon>Yonseivirus N137</taxon>
    </lineage>
</organism>
<evidence type="ECO:0000313" key="1">
    <source>
        <dbReference type="EMBL" id="ASW27238.1"/>
    </source>
</evidence>
<protein>
    <submittedName>
        <fullName evidence="1">Uncharacterized protein</fullName>
    </submittedName>
</protein>
<evidence type="ECO:0000313" key="2">
    <source>
        <dbReference type="Proteomes" id="UP000224019"/>
    </source>
</evidence>
<gene>
    <name evidence="1" type="ORF">KPNN137_10</name>
</gene>
<name>A0A286MML2_9CAUD</name>
<proteinExistence type="predicted"/>